<dbReference type="EC" id="5.4.99.12" evidence="4"/>
<evidence type="ECO:0000256" key="4">
    <source>
        <dbReference type="HAMAP-Rule" id="MF_00171"/>
    </source>
</evidence>
<sequence>MGTAPGGGPSSLAEKTIRLRLDLSYDGTAFSGWAIQPNLRTVAGELTAALHTLLRSPIDLVVAGRTDAGVHARGQVAHADVDAAALLALAPRTPAGVAKISGAESAARGPALQYFEPLRGLVRRLAGLLPLDIRVRTVVIAPRGFDARFAALRRHYRYRVTAEPSGVEPLRRFDTLGWPRALDAARMQEAADGLVGLHDFAAFCKPRVGATTVREVQRLVVNALDEEPVLAIDVSADAFCHSMVRSLVGALLAVGEGRLPITDPAVKLAARQRTSAIHVAPARGLTLMGVDYPLASELAARAQMTRAFRTLDS</sequence>
<dbReference type="RefSeq" id="WP_124799574.1">
    <property type="nucleotide sequence ID" value="NZ_CP034170.1"/>
</dbReference>
<protein>
    <recommendedName>
        <fullName evidence="4">tRNA pseudouridine synthase A</fullName>
        <ecNumber evidence="4">5.4.99.12</ecNumber>
    </recommendedName>
    <alternativeName>
        <fullName evidence="4">tRNA pseudouridine(38-40) synthase</fullName>
    </alternativeName>
    <alternativeName>
        <fullName evidence="4">tRNA pseudouridylate synthase I</fullName>
    </alternativeName>
    <alternativeName>
        <fullName evidence="4">tRNA-uridine isomerase I</fullName>
    </alternativeName>
</protein>
<dbReference type="InterPro" id="IPR020097">
    <property type="entry name" value="PsdUridine_synth_TruA_a/b_dom"/>
</dbReference>
<comment type="catalytic activity">
    <reaction evidence="4 7">
        <text>uridine(38/39/40) in tRNA = pseudouridine(38/39/40) in tRNA</text>
        <dbReference type="Rhea" id="RHEA:22376"/>
        <dbReference type="Rhea" id="RHEA-COMP:10085"/>
        <dbReference type="Rhea" id="RHEA-COMP:10087"/>
        <dbReference type="ChEBI" id="CHEBI:65314"/>
        <dbReference type="ChEBI" id="CHEBI:65315"/>
        <dbReference type="EC" id="5.4.99.12"/>
    </reaction>
</comment>
<evidence type="ECO:0000313" key="9">
    <source>
        <dbReference type="EMBL" id="AZI58665.1"/>
    </source>
</evidence>
<feature type="domain" description="Pseudouridine synthase I TruA alpha/beta" evidence="8">
    <location>
        <begin position="190"/>
        <end position="293"/>
    </location>
</feature>
<reference evidence="9 10" key="2">
    <citation type="submission" date="2018-12" db="EMBL/GenBank/DDBJ databases">
        <title>Nakamurella antarcticus sp. nov., isolated from Antarctica South Shetland Islands soil.</title>
        <authorList>
            <person name="Peng F."/>
        </authorList>
    </citation>
    <scope>NUCLEOTIDE SEQUENCE [LARGE SCALE GENOMIC DNA]</scope>
    <source>
        <strain evidence="9 10">S14-144</strain>
    </source>
</reference>
<proteinExistence type="inferred from homology"/>
<dbReference type="NCBIfam" id="TIGR00071">
    <property type="entry name" value="hisT_truA"/>
    <property type="match status" value="1"/>
</dbReference>
<dbReference type="Gene3D" id="3.30.70.580">
    <property type="entry name" value="Pseudouridine synthase I, catalytic domain, N-terminal subdomain"/>
    <property type="match status" value="1"/>
</dbReference>
<keyword evidence="3 4" id="KW-0413">Isomerase</keyword>
<feature type="active site" description="Nucleophile" evidence="4 5">
    <location>
        <position position="67"/>
    </location>
</feature>
<evidence type="ECO:0000256" key="6">
    <source>
        <dbReference type="PIRSR" id="PIRSR001430-2"/>
    </source>
</evidence>
<comment type="caution">
    <text evidence="4">Lacks conserved residue(s) required for the propagation of feature annotation.</text>
</comment>
<dbReference type="InterPro" id="IPR020103">
    <property type="entry name" value="PsdUridine_synth_cat_dom_sf"/>
</dbReference>
<dbReference type="OrthoDB" id="9811823at2"/>
<dbReference type="PANTHER" id="PTHR11142:SF0">
    <property type="entry name" value="TRNA PSEUDOURIDINE SYNTHASE-LIKE 1"/>
    <property type="match status" value="1"/>
</dbReference>
<evidence type="ECO:0000256" key="7">
    <source>
        <dbReference type="RuleBase" id="RU003792"/>
    </source>
</evidence>
<dbReference type="InterPro" id="IPR020094">
    <property type="entry name" value="TruA/RsuA/RluB/E/F_N"/>
</dbReference>
<dbReference type="Pfam" id="PF01416">
    <property type="entry name" value="PseudoU_synth_1"/>
    <property type="match status" value="1"/>
</dbReference>
<evidence type="ECO:0000313" key="10">
    <source>
        <dbReference type="Proteomes" id="UP000268084"/>
    </source>
</evidence>
<dbReference type="EMBL" id="CP034170">
    <property type="protein sequence ID" value="AZI58665.1"/>
    <property type="molecule type" value="Genomic_DNA"/>
</dbReference>
<dbReference type="Proteomes" id="UP000268084">
    <property type="component" value="Chromosome"/>
</dbReference>
<dbReference type="InterPro" id="IPR020095">
    <property type="entry name" value="PsdUridine_synth_TruA_C"/>
</dbReference>
<dbReference type="GO" id="GO:0031119">
    <property type="term" value="P:tRNA pseudouridine synthesis"/>
    <property type="evidence" value="ECO:0007669"/>
    <property type="project" value="UniProtKB-UniRule"/>
</dbReference>
<dbReference type="KEGG" id="nak:EH165_11495"/>
<accession>A0A3G8ZPF2</accession>
<dbReference type="PANTHER" id="PTHR11142">
    <property type="entry name" value="PSEUDOURIDYLATE SYNTHASE"/>
    <property type="match status" value="1"/>
</dbReference>
<dbReference type="GO" id="GO:0160147">
    <property type="term" value="F:tRNA pseudouridine(38-40) synthase activity"/>
    <property type="evidence" value="ECO:0007669"/>
    <property type="project" value="UniProtKB-EC"/>
</dbReference>
<dbReference type="GO" id="GO:0003723">
    <property type="term" value="F:RNA binding"/>
    <property type="evidence" value="ECO:0007669"/>
    <property type="project" value="InterPro"/>
</dbReference>
<dbReference type="PIRSF" id="PIRSF001430">
    <property type="entry name" value="tRNA_psdUrid_synth"/>
    <property type="match status" value="1"/>
</dbReference>
<organism evidence="9 10">
    <name type="scientific">Nakamurella antarctica</name>
    <dbReference type="NCBI Taxonomy" id="1902245"/>
    <lineage>
        <taxon>Bacteria</taxon>
        <taxon>Bacillati</taxon>
        <taxon>Actinomycetota</taxon>
        <taxon>Actinomycetes</taxon>
        <taxon>Nakamurellales</taxon>
        <taxon>Nakamurellaceae</taxon>
        <taxon>Nakamurella</taxon>
    </lineage>
</organism>
<dbReference type="AlphaFoldDB" id="A0A3G8ZPF2"/>
<keyword evidence="2 4" id="KW-0819">tRNA processing</keyword>
<evidence type="ECO:0000259" key="8">
    <source>
        <dbReference type="Pfam" id="PF01416"/>
    </source>
</evidence>
<comment type="subunit">
    <text evidence="4">Homodimer.</text>
</comment>
<name>A0A3G8ZPF2_9ACTN</name>
<comment type="function">
    <text evidence="4">Formation of pseudouridine at positions 38, 39 and 40 in the anticodon stem and loop of transfer RNAs.</text>
</comment>
<gene>
    <name evidence="4 9" type="primary">truA</name>
    <name evidence="9" type="ORF">EH165_11495</name>
</gene>
<evidence type="ECO:0000256" key="3">
    <source>
        <dbReference type="ARBA" id="ARBA00023235"/>
    </source>
</evidence>
<dbReference type="CDD" id="cd02570">
    <property type="entry name" value="PseudoU_synth_EcTruA"/>
    <property type="match status" value="1"/>
</dbReference>
<evidence type="ECO:0000256" key="1">
    <source>
        <dbReference type="ARBA" id="ARBA00009375"/>
    </source>
</evidence>
<dbReference type="HAMAP" id="MF_00171">
    <property type="entry name" value="TruA"/>
    <property type="match status" value="1"/>
</dbReference>
<feature type="binding site" evidence="4 6">
    <location>
        <position position="156"/>
    </location>
    <ligand>
        <name>substrate</name>
    </ligand>
</feature>
<evidence type="ECO:0000256" key="2">
    <source>
        <dbReference type="ARBA" id="ARBA00022694"/>
    </source>
</evidence>
<keyword evidence="10" id="KW-1185">Reference proteome</keyword>
<reference evidence="9 10" key="1">
    <citation type="submission" date="2018-11" db="EMBL/GenBank/DDBJ databases">
        <authorList>
            <person name="Da X."/>
        </authorList>
    </citation>
    <scope>NUCLEOTIDE SEQUENCE [LARGE SCALE GENOMIC DNA]</scope>
    <source>
        <strain evidence="9 10">S14-144</strain>
    </source>
</reference>
<evidence type="ECO:0000256" key="5">
    <source>
        <dbReference type="PIRSR" id="PIRSR001430-1"/>
    </source>
</evidence>
<comment type="similarity">
    <text evidence="1 4 7">Belongs to the tRNA pseudouridine synthase TruA family.</text>
</comment>
<dbReference type="InterPro" id="IPR001406">
    <property type="entry name" value="PsdUridine_synth_TruA"/>
</dbReference>
<dbReference type="Gene3D" id="3.30.70.660">
    <property type="entry name" value="Pseudouridine synthase I, catalytic domain, C-terminal subdomain"/>
    <property type="match status" value="1"/>
</dbReference>
<dbReference type="SUPFAM" id="SSF55120">
    <property type="entry name" value="Pseudouridine synthase"/>
    <property type="match status" value="1"/>
</dbReference>